<feature type="compositionally biased region" description="Polar residues" evidence="2">
    <location>
        <begin position="368"/>
        <end position="387"/>
    </location>
</feature>
<protein>
    <submittedName>
        <fullName evidence="3">Uncharacterized protein</fullName>
    </submittedName>
</protein>
<accession>A0AAD1WCA1</accession>
<feature type="region of interest" description="Disordered" evidence="2">
    <location>
        <begin position="342"/>
        <end position="387"/>
    </location>
</feature>
<evidence type="ECO:0000256" key="2">
    <source>
        <dbReference type="SAM" id="MobiDB-lite"/>
    </source>
</evidence>
<feature type="coiled-coil region" evidence="1">
    <location>
        <begin position="256"/>
        <end position="283"/>
    </location>
</feature>
<dbReference type="AlphaFoldDB" id="A0AAD1WCA1"/>
<reference evidence="3" key="1">
    <citation type="submission" date="2022-03" db="EMBL/GenBank/DDBJ databases">
        <authorList>
            <person name="Alioto T."/>
            <person name="Alioto T."/>
            <person name="Gomez Garrido J."/>
        </authorList>
    </citation>
    <scope>NUCLEOTIDE SEQUENCE</scope>
</reference>
<dbReference type="EMBL" id="OW240918">
    <property type="protein sequence ID" value="CAH2305348.1"/>
    <property type="molecule type" value="Genomic_DNA"/>
</dbReference>
<dbReference type="Proteomes" id="UP001295444">
    <property type="component" value="Chromosome 07"/>
</dbReference>
<gene>
    <name evidence="3" type="ORF">PECUL_23A039779</name>
</gene>
<evidence type="ECO:0000313" key="4">
    <source>
        <dbReference type="Proteomes" id="UP001295444"/>
    </source>
</evidence>
<sequence>MDRLYESLREELRLFEDQVHKCRVNFDLPTLQRVLGLLSEVHKTQLDSWKHIENFVKDGNISGDQGGQFRDYLSWLLSYVDYLRSMKNSFDDHVVFPLCDNLYVNDEGDALPAKGLQFPLAPTNIAATARQLFHHRRTWALLLSARNHEQTQQIHGPSHSTLLMHCIQDIFEESLVTAKLANQWIFIHETYYKDNMHTSQQAPQVCLSSEFQNGLPKEHKNWSESRDIPEGDPEIQSQVKDMREYMMFLLWRAGRAEALELQVKDVNQKVQVLQGNVNDMQQLLQEEGPESREKVEKLKRQLDLERFHQQILNSDWQLELEARPSLIRQIDTVRERCDQLEAALGPRKEKRETSPPDSLGAPSDTDWDSSSVFSQTSTRTSDVFTPQ</sequence>
<name>A0AAD1WCA1_PELCU</name>
<evidence type="ECO:0000313" key="3">
    <source>
        <dbReference type="EMBL" id="CAH2305348.1"/>
    </source>
</evidence>
<evidence type="ECO:0000256" key="1">
    <source>
        <dbReference type="SAM" id="Coils"/>
    </source>
</evidence>
<proteinExistence type="predicted"/>
<organism evidence="3 4">
    <name type="scientific">Pelobates cultripes</name>
    <name type="common">Western spadefoot toad</name>
    <dbReference type="NCBI Taxonomy" id="61616"/>
    <lineage>
        <taxon>Eukaryota</taxon>
        <taxon>Metazoa</taxon>
        <taxon>Chordata</taxon>
        <taxon>Craniata</taxon>
        <taxon>Vertebrata</taxon>
        <taxon>Euteleostomi</taxon>
        <taxon>Amphibia</taxon>
        <taxon>Batrachia</taxon>
        <taxon>Anura</taxon>
        <taxon>Pelobatoidea</taxon>
        <taxon>Pelobatidae</taxon>
        <taxon>Pelobates</taxon>
    </lineage>
</organism>
<keyword evidence="4" id="KW-1185">Reference proteome</keyword>
<keyword evidence="1" id="KW-0175">Coiled coil</keyword>